<dbReference type="AlphaFoldDB" id="A0A1Q8QUF7"/>
<keyword evidence="1" id="KW-0812">Transmembrane</keyword>
<keyword evidence="1" id="KW-1133">Transmembrane helix</keyword>
<proteinExistence type="predicted"/>
<reference evidence="2 3" key="1">
    <citation type="submission" date="2016-09" db="EMBL/GenBank/DDBJ databases">
        <title>Complete genome of Desulfosporosinus sp. OL.</title>
        <authorList>
            <person name="Mardanov A."/>
            <person name="Beletsky A."/>
            <person name="Panova A."/>
            <person name="Karnachuk O."/>
            <person name="Ravin N."/>
        </authorList>
    </citation>
    <scope>NUCLEOTIDE SEQUENCE [LARGE SCALE GENOMIC DNA]</scope>
    <source>
        <strain evidence="2 3">OL</strain>
    </source>
</reference>
<feature type="transmembrane region" description="Helical" evidence="1">
    <location>
        <begin position="12"/>
        <end position="35"/>
    </location>
</feature>
<evidence type="ECO:0000313" key="3">
    <source>
        <dbReference type="Proteomes" id="UP000186102"/>
    </source>
</evidence>
<organism evidence="2 3">
    <name type="scientific">Desulfosporosinus metallidurans</name>
    <dbReference type="NCBI Taxonomy" id="1888891"/>
    <lineage>
        <taxon>Bacteria</taxon>
        <taxon>Bacillati</taxon>
        <taxon>Bacillota</taxon>
        <taxon>Clostridia</taxon>
        <taxon>Eubacteriales</taxon>
        <taxon>Desulfitobacteriaceae</taxon>
        <taxon>Desulfosporosinus</taxon>
    </lineage>
</organism>
<keyword evidence="3" id="KW-1185">Reference proteome</keyword>
<dbReference type="OrthoDB" id="1795175at2"/>
<accession>A0A1Q8QUF7</accession>
<feature type="transmembrane region" description="Helical" evidence="1">
    <location>
        <begin position="109"/>
        <end position="131"/>
    </location>
</feature>
<keyword evidence="1" id="KW-0472">Membrane</keyword>
<dbReference type="STRING" id="1888891.DSOL_2862"/>
<evidence type="ECO:0000256" key="1">
    <source>
        <dbReference type="SAM" id="Phobius"/>
    </source>
</evidence>
<feature type="transmembrane region" description="Helical" evidence="1">
    <location>
        <begin position="201"/>
        <end position="223"/>
    </location>
</feature>
<gene>
    <name evidence="2" type="ORF">DSOL_2862</name>
</gene>
<dbReference type="Proteomes" id="UP000186102">
    <property type="component" value="Unassembled WGS sequence"/>
</dbReference>
<feature type="transmembrane region" description="Helical" evidence="1">
    <location>
        <begin position="143"/>
        <end position="161"/>
    </location>
</feature>
<dbReference type="RefSeq" id="WP_075365417.1">
    <property type="nucleotide sequence ID" value="NZ_MLBF01000021.1"/>
</dbReference>
<comment type="caution">
    <text evidence="2">The sequence shown here is derived from an EMBL/GenBank/DDBJ whole genome shotgun (WGS) entry which is preliminary data.</text>
</comment>
<sequence>MINRLNRLNFVPYKTTILLGFMGLNFLLTGVDVLIAHSQNDFFRWEVIPLIFTPLAVLAVLAQLVFNHSVVVKRTFQTVMWVGVVVGVVGTLFHLTGNATSSHESYNRLLVAGSPIAAPIAFAGISCYALASAHYHGTTRRSKLLVLVGLGFLGAVMAAFLDHARLGFVPTYTLIPLVSGTLATLTCFYMAYGQANPKETYICLSILALNLLVGILGFGFHLIGDLAGTQTIVWARIMYRNPLLGPLLFCNLALLGGLSLLPESEVRLETIQDQKVNHFHHHLHNFSN</sequence>
<dbReference type="EMBL" id="MLBF01000021">
    <property type="protein sequence ID" value="OLN30975.1"/>
    <property type="molecule type" value="Genomic_DNA"/>
</dbReference>
<name>A0A1Q8QUF7_9FIRM</name>
<feature type="transmembrane region" description="Helical" evidence="1">
    <location>
        <begin position="47"/>
        <end position="66"/>
    </location>
</feature>
<protein>
    <submittedName>
        <fullName evidence="2">Uncharacterized protein</fullName>
    </submittedName>
</protein>
<evidence type="ECO:0000313" key="2">
    <source>
        <dbReference type="EMBL" id="OLN30975.1"/>
    </source>
</evidence>
<feature type="transmembrane region" description="Helical" evidence="1">
    <location>
        <begin position="173"/>
        <end position="192"/>
    </location>
</feature>
<feature type="transmembrane region" description="Helical" evidence="1">
    <location>
        <begin position="243"/>
        <end position="261"/>
    </location>
</feature>
<feature type="transmembrane region" description="Helical" evidence="1">
    <location>
        <begin position="78"/>
        <end position="97"/>
    </location>
</feature>